<evidence type="ECO:0000313" key="2">
    <source>
        <dbReference type="Proteomes" id="UP000189462"/>
    </source>
</evidence>
<accession>A0A1V3NLQ3</accession>
<keyword evidence="2" id="KW-1185">Reference proteome</keyword>
<comment type="caution">
    <text evidence="1">The sequence shown here is derived from an EMBL/GenBank/DDBJ whole genome shotgun (WGS) entry which is preliminary data.</text>
</comment>
<reference evidence="1 2" key="1">
    <citation type="submission" date="2017-02" db="EMBL/GenBank/DDBJ databases">
        <title>Genomic diversity within the haloalkaliphilic genus Thioalkalivibrio.</title>
        <authorList>
            <person name="Ahn A.-C."/>
            <person name="Meier-Kolthoff J."/>
            <person name="Overmars L."/>
            <person name="Richter M."/>
            <person name="Woyke T."/>
            <person name="Sorokin D.Y."/>
            <person name="Muyzer G."/>
        </authorList>
    </citation>
    <scope>NUCLEOTIDE SEQUENCE [LARGE SCALE GENOMIC DNA]</scope>
    <source>
        <strain evidence="1 2">ALJD</strain>
    </source>
</reference>
<evidence type="ECO:0000313" key="1">
    <source>
        <dbReference type="EMBL" id="OOG25990.1"/>
    </source>
</evidence>
<proteinExistence type="predicted"/>
<dbReference type="Proteomes" id="UP000189462">
    <property type="component" value="Unassembled WGS sequence"/>
</dbReference>
<dbReference type="SUPFAM" id="SSF55961">
    <property type="entry name" value="Bet v1-like"/>
    <property type="match status" value="1"/>
</dbReference>
<dbReference type="InterPro" id="IPR023393">
    <property type="entry name" value="START-like_dom_sf"/>
</dbReference>
<name>A0A1V3NLQ3_9GAMM</name>
<dbReference type="OrthoDB" id="5568133at2"/>
<dbReference type="Gene3D" id="3.30.530.20">
    <property type="match status" value="1"/>
</dbReference>
<protein>
    <submittedName>
        <fullName evidence="1">Cyclase/dehydrase</fullName>
    </submittedName>
</protein>
<dbReference type="AlphaFoldDB" id="A0A1V3NLQ3"/>
<sequence>MQTRYDGQRLDFHLDVLLSAPEAHVVAVIHDYDRLVLVFPLVVDSGLLEDFGNGVQRVRAHMKGCVLVFCRQLKHVLDVHPSPGAGAWGSARSVPGQSDVRAGHLSWRTEAPSPEQTRLTLSGWLEPDVWVPPLLGPPVVRRAVERHFREAMPRLEEAARNWLPPEP</sequence>
<gene>
    <name evidence="1" type="ORF">B1C78_05430</name>
</gene>
<dbReference type="STRING" id="108003.B1C78_05430"/>
<organism evidence="1 2">
    <name type="scientific">Thioalkalivibrio denitrificans</name>
    <dbReference type="NCBI Taxonomy" id="108003"/>
    <lineage>
        <taxon>Bacteria</taxon>
        <taxon>Pseudomonadati</taxon>
        <taxon>Pseudomonadota</taxon>
        <taxon>Gammaproteobacteria</taxon>
        <taxon>Chromatiales</taxon>
        <taxon>Ectothiorhodospiraceae</taxon>
        <taxon>Thioalkalivibrio</taxon>
    </lineage>
</organism>
<dbReference type="EMBL" id="MVBK01000032">
    <property type="protein sequence ID" value="OOG25990.1"/>
    <property type="molecule type" value="Genomic_DNA"/>
</dbReference>